<evidence type="ECO:0000313" key="1">
    <source>
        <dbReference type="EMBL" id="MFG6458897.1"/>
    </source>
</evidence>
<dbReference type="RefSeq" id="WP_394490334.1">
    <property type="nucleotide sequence ID" value="NZ_JBIGIA010000016.1"/>
</dbReference>
<accession>A0ABW7GAL7</accession>
<dbReference type="Gene3D" id="1.10.10.1130">
    <property type="entry name" value="Uncharacterised protein PF10982, DUF2789"/>
    <property type="match status" value="1"/>
</dbReference>
<dbReference type="Proteomes" id="UP001606305">
    <property type="component" value="Unassembled WGS sequence"/>
</dbReference>
<reference evidence="1 2" key="1">
    <citation type="submission" date="2024-09" db="EMBL/GenBank/DDBJ databases">
        <title>Novel species of the genus Pelomonas and Roseateles isolated from streams.</title>
        <authorList>
            <person name="Lu H."/>
        </authorList>
    </citation>
    <scope>NUCLEOTIDE SEQUENCE [LARGE SCALE GENOMIC DNA]</scope>
    <source>
        <strain evidence="1 2">BYS96W</strain>
    </source>
</reference>
<evidence type="ECO:0000313" key="2">
    <source>
        <dbReference type="Proteomes" id="UP001606305"/>
    </source>
</evidence>
<comment type="caution">
    <text evidence="1">The sequence shown here is derived from an EMBL/GenBank/DDBJ whole genome shotgun (WGS) entry which is preliminary data.</text>
</comment>
<dbReference type="Pfam" id="PF10982">
    <property type="entry name" value="DUF2789"/>
    <property type="match status" value="1"/>
</dbReference>
<proteinExistence type="predicted"/>
<protein>
    <submittedName>
        <fullName evidence="1">DUF2789 family protein</fullName>
    </submittedName>
</protein>
<sequence>MQTPHHPLRELFQQLGLPAEPLAIDDFIRQHRAGSAGCRLPDAPVWTPAQAAFLRESIAADADWALPAEWLQQALCGPAQERIL</sequence>
<gene>
    <name evidence="1" type="ORF">ACG00X_18835</name>
</gene>
<name>A0ABW7GAL7_9BURK</name>
<keyword evidence="2" id="KW-1185">Reference proteome</keyword>
<organism evidence="1 2">
    <name type="scientific">Pelomonas nitida</name>
    <dbReference type="NCBI Taxonomy" id="3299027"/>
    <lineage>
        <taxon>Bacteria</taxon>
        <taxon>Pseudomonadati</taxon>
        <taxon>Pseudomonadota</taxon>
        <taxon>Betaproteobacteria</taxon>
        <taxon>Burkholderiales</taxon>
        <taxon>Sphaerotilaceae</taxon>
        <taxon>Roseateles</taxon>
    </lineage>
</organism>
<dbReference type="EMBL" id="JBIGIA010000016">
    <property type="protein sequence ID" value="MFG6458897.1"/>
    <property type="molecule type" value="Genomic_DNA"/>
</dbReference>
<dbReference type="InterPro" id="IPR038086">
    <property type="entry name" value="DUF2789_sf"/>
</dbReference>
<dbReference type="InterPro" id="IPR021250">
    <property type="entry name" value="DUF2789"/>
</dbReference>